<accession>A0AAN8XII0</accession>
<reference evidence="3 4" key="1">
    <citation type="submission" date="2023-11" db="EMBL/GenBank/DDBJ databases">
        <title>Halocaridina rubra genome assembly.</title>
        <authorList>
            <person name="Smith C."/>
        </authorList>
    </citation>
    <scope>NUCLEOTIDE SEQUENCE [LARGE SCALE GENOMIC DNA]</scope>
    <source>
        <strain evidence="3">EP-1</strain>
        <tissue evidence="3">Whole</tissue>
    </source>
</reference>
<dbReference type="Proteomes" id="UP001381693">
    <property type="component" value="Unassembled WGS sequence"/>
</dbReference>
<keyword evidence="4" id="KW-1185">Reference proteome</keyword>
<feature type="non-terminal residue" evidence="3">
    <location>
        <position position="215"/>
    </location>
</feature>
<evidence type="ECO:0000313" key="4">
    <source>
        <dbReference type="Proteomes" id="UP001381693"/>
    </source>
</evidence>
<dbReference type="EMBL" id="JAXCGZ010006318">
    <property type="protein sequence ID" value="KAK7079859.1"/>
    <property type="molecule type" value="Genomic_DNA"/>
</dbReference>
<keyword evidence="2" id="KW-1133">Transmembrane helix</keyword>
<keyword evidence="2" id="KW-0472">Membrane</keyword>
<protein>
    <submittedName>
        <fullName evidence="3">Uncharacterized protein</fullName>
    </submittedName>
</protein>
<gene>
    <name evidence="3" type="ORF">SK128_013897</name>
</gene>
<keyword evidence="2" id="KW-0812">Transmembrane</keyword>
<evidence type="ECO:0000256" key="2">
    <source>
        <dbReference type="SAM" id="Phobius"/>
    </source>
</evidence>
<feature type="compositionally biased region" description="Acidic residues" evidence="1">
    <location>
        <begin position="58"/>
        <end position="101"/>
    </location>
</feature>
<evidence type="ECO:0000313" key="3">
    <source>
        <dbReference type="EMBL" id="KAK7079859.1"/>
    </source>
</evidence>
<comment type="caution">
    <text evidence="3">The sequence shown here is derived from an EMBL/GenBank/DDBJ whole genome shotgun (WGS) entry which is preliminary data.</text>
</comment>
<evidence type="ECO:0000256" key="1">
    <source>
        <dbReference type="SAM" id="MobiDB-lite"/>
    </source>
</evidence>
<dbReference type="AlphaFoldDB" id="A0AAN8XII0"/>
<organism evidence="3 4">
    <name type="scientific">Halocaridina rubra</name>
    <name type="common">Hawaiian red shrimp</name>
    <dbReference type="NCBI Taxonomy" id="373956"/>
    <lineage>
        <taxon>Eukaryota</taxon>
        <taxon>Metazoa</taxon>
        <taxon>Ecdysozoa</taxon>
        <taxon>Arthropoda</taxon>
        <taxon>Crustacea</taxon>
        <taxon>Multicrustacea</taxon>
        <taxon>Malacostraca</taxon>
        <taxon>Eumalacostraca</taxon>
        <taxon>Eucarida</taxon>
        <taxon>Decapoda</taxon>
        <taxon>Pleocyemata</taxon>
        <taxon>Caridea</taxon>
        <taxon>Atyoidea</taxon>
        <taxon>Atyidae</taxon>
        <taxon>Halocaridina</taxon>
    </lineage>
</organism>
<sequence length="215" mass="25217">MTYRGRCRPPRYLTLILIVTALTCLWLGRVLLQGNSHTSTLAIFGNIYEDNATQEESKDYEELEIDSEDLSEGEEEETEDFEDEENTEDYEEDYSEEEDDDLTRIEAAMLEEEDREMEYDQAKLQDNNFEELPQEGESPKVVRSVTYKVDYSILLGNKNFAEETSQVNRRFELRKQTMEKRCLTVDTSRELFNIVKTNKFGIFFKQKASTCLVNK</sequence>
<feature type="transmembrane region" description="Helical" evidence="2">
    <location>
        <begin position="12"/>
        <end position="32"/>
    </location>
</feature>
<feature type="region of interest" description="Disordered" evidence="1">
    <location>
        <begin position="54"/>
        <end position="101"/>
    </location>
</feature>
<name>A0AAN8XII0_HALRR</name>
<proteinExistence type="predicted"/>